<gene>
    <name evidence="1" type="ORF">SAY87_005487</name>
</gene>
<name>A0AAN7Q7P8_9MYRT</name>
<sequence>MLITPTRRRRSAMSCSAGGLPVSGSFNFTISRSPSIPPSKLYLFPGNQLFFRYSRAARLPLAHLKARGGGYRVLYSSVKTKMASGAVPASFMALHGRESGLGSGKAMDFVRISEVQRNNSRRR</sequence>
<dbReference type="Proteomes" id="UP001345219">
    <property type="component" value="Chromosome 5"/>
</dbReference>
<comment type="caution">
    <text evidence="1">The sequence shown here is derived from an EMBL/GenBank/DDBJ whole genome shotgun (WGS) entry which is preliminary data.</text>
</comment>
<keyword evidence="2" id="KW-1185">Reference proteome</keyword>
<dbReference type="AlphaFoldDB" id="A0AAN7Q7P8"/>
<organism evidence="1 2">
    <name type="scientific">Trapa incisa</name>
    <dbReference type="NCBI Taxonomy" id="236973"/>
    <lineage>
        <taxon>Eukaryota</taxon>
        <taxon>Viridiplantae</taxon>
        <taxon>Streptophyta</taxon>
        <taxon>Embryophyta</taxon>
        <taxon>Tracheophyta</taxon>
        <taxon>Spermatophyta</taxon>
        <taxon>Magnoliopsida</taxon>
        <taxon>eudicotyledons</taxon>
        <taxon>Gunneridae</taxon>
        <taxon>Pentapetalae</taxon>
        <taxon>rosids</taxon>
        <taxon>malvids</taxon>
        <taxon>Myrtales</taxon>
        <taxon>Lythraceae</taxon>
        <taxon>Trapa</taxon>
    </lineage>
</organism>
<protein>
    <submittedName>
        <fullName evidence="1">Uncharacterized protein</fullName>
    </submittedName>
</protein>
<dbReference type="EMBL" id="JAXIOK010000010">
    <property type="protein sequence ID" value="KAK4760594.1"/>
    <property type="molecule type" value="Genomic_DNA"/>
</dbReference>
<evidence type="ECO:0000313" key="2">
    <source>
        <dbReference type="Proteomes" id="UP001345219"/>
    </source>
</evidence>
<accession>A0AAN7Q7P8</accession>
<evidence type="ECO:0000313" key="1">
    <source>
        <dbReference type="EMBL" id="KAK4760594.1"/>
    </source>
</evidence>
<proteinExistence type="predicted"/>
<reference evidence="1 2" key="1">
    <citation type="journal article" date="2023" name="Hortic Res">
        <title>Pangenome of water caltrop reveals structural variations and asymmetric subgenome divergence after allopolyploidization.</title>
        <authorList>
            <person name="Zhang X."/>
            <person name="Chen Y."/>
            <person name="Wang L."/>
            <person name="Yuan Y."/>
            <person name="Fang M."/>
            <person name="Shi L."/>
            <person name="Lu R."/>
            <person name="Comes H.P."/>
            <person name="Ma Y."/>
            <person name="Chen Y."/>
            <person name="Huang G."/>
            <person name="Zhou Y."/>
            <person name="Zheng Z."/>
            <person name="Qiu Y."/>
        </authorList>
    </citation>
    <scope>NUCLEOTIDE SEQUENCE [LARGE SCALE GENOMIC DNA]</scope>
    <source>
        <tissue evidence="1">Roots</tissue>
    </source>
</reference>